<dbReference type="GO" id="GO:0008270">
    <property type="term" value="F:zinc ion binding"/>
    <property type="evidence" value="ECO:0007669"/>
    <property type="project" value="UniProtKB-KW"/>
</dbReference>
<dbReference type="Pfam" id="PF13639">
    <property type="entry name" value="zf-RING_2"/>
    <property type="match status" value="1"/>
</dbReference>
<dbReference type="Proteomes" id="UP000266841">
    <property type="component" value="Unassembled WGS sequence"/>
</dbReference>
<proteinExistence type="predicted"/>
<evidence type="ECO:0000313" key="5">
    <source>
        <dbReference type="Proteomes" id="UP000266841"/>
    </source>
</evidence>
<feature type="region of interest" description="Disordered" evidence="2">
    <location>
        <begin position="287"/>
        <end position="324"/>
    </location>
</feature>
<dbReference type="SUPFAM" id="SSF57850">
    <property type="entry name" value="RING/U-box"/>
    <property type="match status" value="1"/>
</dbReference>
<dbReference type="OrthoDB" id="47803at2759"/>
<feature type="compositionally biased region" description="Basic and acidic residues" evidence="2">
    <location>
        <begin position="164"/>
        <end position="177"/>
    </location>
</feature>
<dbReference type="InterPro" id="IPR051826">
    <property type="entry name" value="E3_ubiquitin-ligase_domain"/>
</dbReference>
<feature type="region of interest" description="Disordered" evidence="2">
    <location>
        <begin position="40"/>
        <end position="232"/>
    </location>
</feature>
<feature type="domain" description="RING-type" evidence="3">
    <location>
        <begin position="334"/>
        <end position="376"/>
    </location>
</feature>
<evidence type="ECO:0000256" key="2">
    <source>
        <dbReference type="SAM" id="MobiDB-lite"/>
    </source>
</evidence>
<dbReference type="GO" id="GO:0006511">
    <property type="term" value="P:ubiquitin-dependent protein catabolic process"/>
    <property type="evidence" value="ECO:0007669"/>
    <property type="project" value="TreeGrafter"/>
</dbReference>
<dbReference type="eggNOG" id="KOG4628">
    <property type="taxonomic scope" value="Eukaryota"/>
</dbReference>
<evidence type="ECO:0000313" key="4">
    <source>
        <dbReference type="EMBL" id="EJK69426.1"/>
    </source>
</evidence>
<protein>
    <recommendedName>
        <fullName evidence="3">RING-type domain-containing protein</fullName>
    </recommendedName>
</protein>
<comment type="caution">
    <text evidence="4">The sequence shown here is derived from an EMBL/GenBank/DDBJ whole genome shotgun (WGS) entry which is preliminary data.</text>
</comment>
<feature type="non-terminal residue" evidence="4">
    <location>
        <position position="426"/>
    </location>
</feature>
<keyword evidence="1" id="KW-0863">Zinc-finger</keyword>
<dbReference type="PROSITE" id="PS50089">
    <property type="entry name" value="ZF_RING_2"/>
    <property type="match status" value="1"/>
</dbReference>
<gene>
    <name evidence="4" type="ORF">THAOC_09321</name>
</gene>
<accession>K0T7V1</accession>
<evidence type="ECO:0000256" key="1">
    <source>
        <dbReference type="PROSITE-ProRule" id="PRU00175"/>
    </source>
</evidence>
<name>K0T7V1_THAOC</name>
<dbReference type="InterPro" id="IPR013083">
    <property type="entry name" value="Znf_RING/FYVE/PHD"/>
</dbReference>
<organism evidence="4 5">
    <name type="scientific">Thalassiosira oceanica</name>
    <name type="common">Marine diatom</name>
    <dbReference type="NCBI Taxonomy" id="159749"/>
    <lineage>
        <taxon>Eukaryota</taxon>
        <taxon>Sar</taxon>
        <taxon>Stramenopiles</taxon>
        <taxon>Ochrophyta</taxon>
        <taxon>Bacillariophyta</taxon>
        <taxon>Coscinodiscophyceae</taxon>
        <taxon>Thalassiosirophycidae</taxon>
        <taxon>Thalassiosirales</taxon>
        <taxon>Thalassiosiraceae</taxon>
        <taxon>Thalassiosira</taxon>
    </lineage>
</organism>
<feature type="compositionally biased region" description="Basic and acidic residues" evidence="2">
    <location>
        <begin position="185"/>
        <end position="197"/>
    </location>
</feature>
<dbReference type="GO" id="GO:0061630">
    <property type="term" value="F:ubiquitin protein ligase activity"/>
    <property type="evidence" value="ECO:0007669"/>
    <property type="project" value="TreeGrafter"/>
</dbReference>
<dbReference type="InterPro" id="IPR001841">
    <property type="entry name" value="Znf_RING"/>
</dbReference>
<feature type="compositionally biased region" description="Gly residues" evidence="2">
    <location>
        <begin position="298"/>
        <end position="307"/>
    </location>
</feature>
<dbReference type="Gene3D" id="3.30.40.10">
    <property type="entry name" value="Zinc/RING finger domain, C3HC4 (zinc finger)"/>
    <property type="match status" value="1"/>
</dbReference>
<dbReference type="PANTHER" id="PTHR22765">
    <property type="entry name" value="RING FINGER AND PROTEASE ASSOCIATED DOMAIN-CONTAINING"/>
    <property type="match status" value="1"/>
</dbReference>
<reference evidence="4 5" key="1">
    <citation type="journal article" date="2012" name="Genome Biol.">
        <title>Genome and low-iron response of an oceanic diatom adapted to chronic iron limitation.</title>
        <authorList>
            <person name="Lommer M."/>
            <person name="Specht M."/>
            <person name="Roy A.S."/>
            <person name="Kraemer L."/>
            <person name="Andreson R."/>
            <person name="Gutowska M.A."/>
            <person name="Wolf J."/>
            <person name="Bergner S.V."/>
            <person name="Schilhabel M.B."/>
            <person name="Klostermeier U.C."/>
            <person name="Beiko R.G."/>
            <person name="Rosenstiel P."/>
            <person name="Hippler M."/>
            <person name="Laroche J."/>
        </authorList>
    </citation>
    <scope>NUCLEOTIDE SEQUENCE [LARGE SCALE GENOMIC DNA]</scope>
    <source>
        <strain evidence="4 5">CCMP1005</strain>
    </source>
</reference>
<dbReference type="EMBL" id="AGNL01010089">
    <property type="protein sequence ID" value="EJK69426.1"/>
    <property type="molecule type" value="Genomic_DNA"/>
</dbReference>
<keyword evidence="1" id="KW-0479">Metal-binding</keyword>
<dbReference type="CDD" id="cd16454">
    <property type="entry name" value="RING-H2_PA-TM-RING"/>
    <property type="match status" value="1"/>
</dbReference>
<keyword evidence="5" id="KW-1185">Reference proteome</keyword>
<dbReference type="SMART" id="SM00184">
    <property type="entry name" value="RING"/>
    <property type="match status" value="1"/>
</dbReference>
<keyword evidence="1" id="KW-0862">Zinc</keyword>
<sequence length="426" mass="45211">MLNHPPNAKTSAVARSAGLQYVALLQVVEDDLHLCAGAHEESDGEDNYAADLDRWGEEGGTGSYLSELVPNQGGTPAFPRGSGPGLLRGERGPSEAVNVLDPASGNNSTGHQPGKKEDEGPREINVTPSHGVPTGAVLVRDQGPRGPDPHDSPRRRQVRRRVQRRPEGGAGAHHDGAQDGGQEGHGQDRPGLRELRERRRPARVHQHAPAVDPPRGRAPRPHRRVGPVGLPPADESAAGLAFLLMLFGRSRPWSTPADAAGGGSGGDVLEMRDKTDSPYARLDSAEDELGGSLHPDADGGGGAGGGLDEPLLPSKDDGGDGRSPTWARLHSTSCSICLDDYAPGEQVRVLPCGHTFHGSCIFPWLTERSPTCPLCKGEFLFCFFAGSDASSVVAMEGSKARAGFMVSVEERIFEFGMRPLFDSLRF</sequence>
<evidence type="ECO:0000259" key="3">
    <source>
        <dbReference type="PROSITE" id="PS50089"/>
    </source>
</evidence>
<dbReference type="AlphaFoldDB" id="K0T7V1"/>
<dbReference type="PANTHER" id="PTHR22765:SF411">
    <property type="entry name" value="OS02G0248440 PROTEIN"/>
    <property type="match status" value="1"/>
</dbReference>